<dbReference type="GO" id="GO:0008017">
    <property type="term" value="F:microtubule binding"/>
    <property type="evidence" value="ECO:0007669"/>
    <property type="project" value="TreeGrafter"/>
</dbReference>
<gene>
    <name evidence="3" type="primary">HAUS6</name>
</gene>
<dbReference type="PANTHER" id="PTHR16151">
    <property type="entry name" value="HAUS AUGMIN-LIKE COMPLEX SUBUNIT 6"/>
    <property type="match status" value="1"/>
</dbReference>
<dbReference type="Ensembl" id="ENSLLET00000004177.1">
    <property type="protein sequence ID" value="ENSLLEP00000003989.1"/>
    <property type="gene ID" value="ENSLLEG00000002564.1"/>
</dbReference>
<evidence type="ECO:0000259" key="2">
    <source>
        <dbReference type="Pfam" id="PF14661"/>
    </source>
</evidence>
<dbReference type="GO" id="GO:1990498">
    <property type="term" value="C:mitotic spindle microtubule"/>
    <property type="evidence" value="ECO:0007669"/>
    <property type="project" value="TreeGrafter"/>
</dbReference>
<dbReference type="OrthoDB" id="5575722at2759"/>
<evidence type="ECO:0000313" key="3">
    <source>
        <dbReference type="Ensembl" id="ENSLLEP00000003989.1"/>
    </source>
</evidence>
<dbReference type="PANTHER" id="PTHR16151:SF2">
    <property type="entry name" value="HAUS AUGMIN-LIKE COMPLEX SUBUNIT 6"/>
    <property type="match status" value="1"/>
</dbReference>
<dbReference type="Proteomes" id="UP000694569">
    <property type="component" value="Unplaced"/>
</dbReference>
<dbReference type="GO" id="GO:0051225">
    <property type="term" value="P:spindle assembly"/>
    <property type="evidence" value="ECO:0007669"/>
    <property type="project" value="InterPro"/>
</dbReference>
<sequence length="943" mass="105744">MLSGPRQQPIWHKEYLWLALQALGFDPGSEAALSGKNLLHVTFGVNMFDKPNKDAFDVVFHFLFAKLDATRCKEAFRNCWPLLNKKRDVDFRKTCCDWLKKISEDAGSGFPQVVPSLFLSPGGPKFVHLLYHFVRYVMLQHIRKDADDASSYIAEALQVRIQDPQKALERNNLARQRYLRMLQRENSMIMEYQRKAQILVKQIRGLRSDCAAMENNQRINENVKLDSKSRDKKIEEIRGMWKTIMETLKTVEKEVEVVDSVVKGNVDQFCLDGSKITLNIPNTLVTRIETEMHTLQMENVYEAGKVNLITVIQLLNEALKIVKQERHIHNSSSVPLDLHYLAGKAKFETDILTRLINIRNKIKREDLVAIDKIISDSEKDWEKKWKRFLGRSPFGIHKILELQPTKTSDSFDTASEEFRNLIDQYALCVTDELSNDAQTEDINRDAGTLQKYLIDVTGYTPRGRNAHSLFGPTPEPKRRLSLNEQDFRTPSPFTKEGFIQKNLSSAVNKRLSDNRWKSGSSSLAITRTQSTSDPISAARQQLAQQVADLIASESPRASGGRGGELEDLIGILSSDPFLSKKEIPRTPENLLSEIRTSWRNAIQSDSSDVESRALEVPCLDSPAAPESAHCSQIDLSMACFMSTSHVSEHNDSLDTRLLPSIGTPADIQSASTTQSTNKSCSTDEVGLVLPLKGMASETLTPPVQHNTSAFVDQSLCSLLGKSLSLAPTHDNPSAHTTVSWDSSKMVDYDSLDNSGVIQFGILHETLPERLGNISLNSTNSGETSDLLENKLDDDYLFGKPESDLRSTDRKMDIHSIRSRYEALKTTVFTSLARSGKSDRHTPITLSKQKSESSPSLDSGNVFSPLERGLSLDFECLMTPPNDRKLSLPHLISFSPAENVHGKNESFNDVFESQAVTNLNKTFEFAPDPHKGTDEGMGQLIKLK</sequence>
<name>A0A8C5LVW5_9ANUR</name>
<reference evidence="3" key="1">
    <citation type="submission" date="2025-08" db="UniProtKB">
        <authorList>
            <consortium name="Ensembl"/>
        </authorList>
    </citation>
    <scope>IDENTIFICATION</scope>
</reference>
<feature type="compositionally biased region" description="Polar residues" evidence="1">
    <location>
        <begin position="843"/>
        <end position="861"/>
    </location>
</feature>
<protein>
    <submittedName>
        <fullName evidence="3">HAUS augmin like complex subunit 6</fullName>
    </submittedName>
</protein>
<dbReference type="InterPro" id="IPR026797">
    <property type="entry name" value="HAUS_6"/>
</dbReference>
<evidence type="ECO:0000313" key="4">
    <source>
        <dbReference type="Proteomes" id="UP000694569"/>
    </source>
</evidence>
<evidence type="ECO:0000256" key="1">
    <source>
        <dbReference type="SAM" id="MobiDB-lite"/>
    </source>
</evidence>
<proteinExistence type="predicted"/>
<dbReference type="Pfam" id="PF14661">
    <property type="entry name" value="HAUS6_N"/>
    <property type="match status" value="1"/>
</dbReference>
<keyword evidence="4" id="KW-1185">Reference proteome</keyword>
<feature type="region of interest" description="Disordered" evidence="1">
    <location>
        <begin position="831"/>
        <end position="861"/>
    </location>
</feature>
<accession>A0A8C5LVW5</accession>
<dbReference type="InterPro" id="IPR028163">
    <property type="entry name" value="HAUS_6_N"/>
</dbReference>
<dbReference type="GeneTree" id="ENSGT00390000008250"/>
<dbReference type="GO" id="GO:0070652">
    <property type="term" value="C:HAUS complex"/>
    <property type="evidence" value="ECO:0007669"/>
    <property type="project" value="InterPro"/>
</dbReference>
<feature type="domain" description="HAUS augmin-like complex subunit 6 N-terminal" evidence="2">
    <location>
        <begin position="16"/>
        <end position="242"/>
    </location>
</feature>
<reference evidence="3" key="2">
    <citation type="submission" date="2025-09" db="UniProtKB">
        <authorList>
            <consortium name="Ensembl"/>
        </authorList>
    </citation>
    <scope>IDENTIFICATION</scope>
</reference>
<dbReference type="AlphaFoldDB" id="A0A8C5LVW5"/>
<organism evidence="3 4">
    <name type="scientific">Leptobrachium leishanense</name>
    <name type="common">Leishan spiny toad</name>
    <dbReference type="NCBI Taxonomy" id="445787"/>
    <lineage>
        <taxon>Eukaryota</taxon>
        <taxon>Metazoa</taxon>
        <taxon>Chordata</taxon>
        <taxon>Craniata</taxon>
        <taxon>Vertebrata</taxon>
        <taxon>Euteleostomi</taxon>
        <taxon>Amphibia</taxon>
        <taxon>Batrachia</taxon>
        <taxon>Anura</taxon>
        <taxon>Pelobatoidea</taxon>
        <taxon>Megophryidae</taxon>
        <taxon>Leptobrachium</taxon>
    </lineage>
</organism>
<feature type="region of interest" description="Disordered" evidence="1">
    <location>
        <begin position="923"/>
        <end position="943"/>
    </location>
</feature>